<feature type="domain" description="Xylanolytic transcriptional activator regulatory" evidence="11">
    <location>
        <begin position="470"/>
        <end position="544"/>
    </location>
</feature>
<keyword evidence="8" id="KW-0539">Nucleus</keyword>
<sequence>MENGIVDYSQHNSTKIENLGSASNVILIDNYDSFTWNIYQYLALEGASVTVYRNDQITLEELIAKKPTQLVISPGPGHPDTDAGISKAAIKEFSGKIPVFGVCMGHQCLISVFGGKVDVAGEILHGKASVLKHDGKGVYDGLPASLDVARYHSLAGIHPTLPDSLEVSSSTNLEQDAKPIIMGCRHKGKKPTELPAGQGECDTASHAFLNLSRSPGPETCEKAGKAGTCSGATDEFAKGKERSYVASLEGYCEKLEKRLAELRRRKEAQGSNHYSGQEVPQSSITAFAAENSSSRAHRKEVRDIDDLVGDFGFLSVNATSRDFHGITSNVSFAQLLLTLSIVKPLPQLAPQPLPSRREATRFVQYYFDNILTQLPLFTETTFWTSVEAVYQDGGRFAKPIDQWMVYMVLAIASASLWHQQPSVNQQFALSMVSAAMPFAGEVLQPGSSSGIQAILLLAQYSLFNPEHFRPRFLIFFASRVMIDLGLHQDPPTEVVVDRERLERRRRLFYALYTLDRVVCTSLGHSFSFSDLSVDVDLPIVRVLPVDLPNENVFMRKSDCATHMIKIRRILSKGYQQMYFDGRDPVPHALARTWKLCADAREWYADAPITRTSSIGLLYRLELLYCTIVFLSPSFGDPEICDFSRVVLFDRCIDYVSQLHQVLEQPGSLPFMTFVDIRRVYQVGDRLVNILEESYDLLLSNQLPEPPAVPPGTPEPPYLAVEDRINCRSRAARCLQYIIDILHYGCTRWNMRDELDSFVRESITVRQRLSPDEGSSSQAGSQIPPYTYAAQSSLPANDHPASQTYPDSGPNYHYQ</sequence>
<dbReference type="InterPro" id="IPR006221">
    <property type="entry name" value="TrpG/PapA_dom"/>
</dbReference>
<evidence type="ECO:0000256" key="8">
    <source>
        <dbReference type="ARBA" id="ARBA00023242"/>
    </source>
</evidence>
<dbReference type="GO" id="GO:0008270">
    <property type="term" value="F:zinc ion binding"/>
    <property type="evidence" value="ECO:0007669"/>
    <property type="project" value="InterPro"/>
</dbReference>
<feature type="region of interest" description="Disordered" evidence="10">
    <location>
        <begin position="766"/>
        <end position="814"/>
    </location>
</feature>
<keyword evidence="9" id="KW-0175">Coiled coil</keyword>
<evidence type="ECO:0000256" key="7">
    <source>
        <dbReference type="ARBA" id="ARBA00023163"/>
    </source>
</evidence>
<dbReference type="RefSeq" id="XP_040730069.1">
    <property type="nucleotide sequence ID" value="XM_040873614.1"/>
</dbReference>
<dbReference type="STRING" id="1196081.A0A364KPS0"/>
<evidence type="ECO:0000256" key="3">
    <source>
        <dbReference type="ARBA" id="ARBA00022833"/>
    </source>
</evidence>
<dbReference type="Gene3D" id="3.40.50.880">
    <property type="match status" value="1"/>
</dbReference>
<keyword evidence="5" id="KW-0805">Transcription regulation</keyword>
<evidence type="ECO:0000256" key="4">
    <source>
        <dbReference type="ARBA" id="ARBA00022962"/>
    </source>
</evidence>
<dbReference type="Pfam" id="PF00117">
    <property type="entry name" value="GATase"/>
    <property type="match status" value="1"/>
</dbReference>
<evidence type="ECO:0000259" key="11">
    <source>
        <dbReference type="SMART" id="SM00906"/>
    </source>
</evidence>
<dbReference type="NCBIfam" id="TIGR00566">
    <property type="entry name" value="trpG_papA"/>
    <property type="match status" value="1"/>
</dbReference>
<dbReference type="AlphaFoldDB" id="A0A364KPS0"/>
<dbReference type="GO" id="GO:0005634">
    <property type="term" value="C:nucleus"/>
    <property type="evidence" value="ECO:0007669"/>
    <property type="project" value="UniProtKB-SubCell"/>
</dbReference>
<dbReference type="SUPFAM" id="SSF52317">
    <property type="entry name" value="Class I glutamine amidotransferase-like"/>
    <property type="match status" value="1"/>
</dbReference>
<dbReference type="CDD" id="cd01743">
    <property type="entry name" value="GATase1_Anthranilate_Synthase"/>
    <property type="match status" value="1"/>
</dbReference>
<dbReference type="SMART" id="SM00906">
    <property type="entry name" value="Fungal_trans"/>
    <property type="match status" value="1"/>
</dbReference>
<protein>
    <recommendedName>
        <fullName evidence="11">Xylanolytic transcriptional activator regulatory domain-containing protein</fullName>
    </recommendedName>
</protein>
<dbReference type="InterPro" id="IPR029062">
    <property type="entry name" value="Class_I_gatase-like"/>
</dbReference>
<dbReference type="InterPro" id="IPR017926">
    <property type="entry name" value="GATASE"/>
</dbReference>
<reference evidence="12 13" key="1">
    <citation type="journal article" date="2017" name="Biotechnol. Biofuels">
        <title>Differential beta-glucosidase expression as a function of carbon source availability in Talaromyces amestolkiae: a genomic and proteomic approach.</title>
        <authorList>
            <person name="de Eugenio L.I."/>
            <person name="Mendez-Liter J.A."/>
            <person name="Nieto-Dominguez M."/>
            <person name="Alonso L."/>
            <person name="Gil-Munoz J."/>
            <person name="Barriuso J."/>
            <person name="Prieto A."/>
            <person name="Martinez M.J."/>
        </authorList>
    </citation>
    <scope>NUCLEOTIDE SEQUENCE [LARGE SCALE GENOMIC DNA]</scope>
    <source>
        <strain evidence="12 13">CIB</strain>
    </source>
</reference>
<dbReference type="PRINTS" id="PR00096">
    <property type="entry name" value="GATASE"/>
</dbReference>
<keyword evidence="13" id="KW-1185">Reference proteome</keyword>
<dbReference type="GO" id="GO:0000981">
    <property type="term" value="F:DNA-binding transcription factor activity, RNA polymerase II-specific"/>
    <property type="evidence" value="ECO:0007669"/>
    <property type="project" value="TreeGrafter"/>
</dbReference>
<keyword evidence="6" id="KW-0238">DNA-binding</keyword>
<gene>
    <name evidence="12" type="ORF">BHQ10_001564</name>
</gene>
<dbReference type="PROSITE" id="PS51273">
    <property type="entry name" value="GATASE_TYPE_1"/>
    <property type="match status" value="1"/>
</dbReference>
<dbReference type="OrthoDB" id="5319458at2759"/>
<dbReference type="PRINTS" id="PR00097">
    <property type="entry name" value="ANTSNTHASEII"/>
</dbReference>
<evidence type="ECO:0000256" key="10">
    <source>
        <dbReference type="SAM" id="MobiDB-lite"/>
    </source>
</evidence>
<dbReference type="GO" id="GO:0043565">
    <property type="term" value="F:sequence-specific DNA binding"/>
    <property type="evidence" value="ECO:0007669"/>
    <property type="project" value="TreeGrafter"/>
</dbReference>
<dbReference type="GO" id="GO:0045944">
    <property type="term" value="P:positive regulation of transcription by RNA polymerase II"/>
    <property type="evidence" value="ECO:0007669"/>
    <property type="project" value="TreeGrafter"/>
</dbReference>
<feature type="compositionally biased region" description="Polar residues" evidence="10">
    <location>
        <begin position="788"/>
        <end position="805"/>
    </location>
</feature>
<dbReference type="GO" id="GO:0006351">
    <property type="term" value="P:DNA-templated transcription"/>
    <property type="evidence" value="ECO:0007669"/>
    <property type="project" value="InterPro"/>
</dbReference>
<evidence type="ECO:0000313" key="13">
    <source>
        <dbReference type="Proteomes" id="UP000249363"/>
    </source>
</evidence>
<dbReference type="PANTHER" id="PTHR47782:SF2">
    <property type="entry name" value="TRANSCRIPTION FACTOR, PUTATIVE (AFU_ORTHOLOGUE AFUA_4G12570)-RELATED"/>
    <property type="match status" value="1"/>
</dbReference>
<proteinExistence type="predicted"/>
<comment type="caution">
    <text evidence="12">The sequence shown here is derived from an EMBL/GenBank/DDBJ whole genome shotgun (WGS) entry which is preliminary data.</text>
</comment>
<keyword evidence="7" id="KW-0804">Transcription</keyword>
<organism evidence="12 13">
    <name type="scientific">Talaromyces amestolkiae</name>
    <dbReference type="NCBI Taxonomy" id="1196081"/>
    <lineage>
        <taxon>Eukaryota</taxon>
        <taxon>Fungi</taxon>
        <taxon>Dikarya</taxon>
        <taxon>Ascomycota</taxon>
        <taxon>Pezizomycotina</taxon>
        <taxon>Eurotiomycetes</taxon>
        <taxon>Eurotiomycetidae</taxon>
        <taxon>Eurotiales</taxon>
        <taxon>Trichocomaceae</taxon>
        <taxon>Talaromyces</taxon>
        <taxon>Talaromyces sect. Talaromyces</taxon>
    </lineage>
</organism>
<feature type="coiled-coil region" evidence="9">
    <location>
        <begin position="245"/>
        <end position="272"/>
    </location>
</feature>
<comment type="subcellular location">
    <subcellularLocation>
        <location evidence="1">Nucleus</location>
    </subcellularLocation>
</comment>
<evidence type="ECO:0000256" key="1">
    <source>
        <dbReference type="ARBA" id="ARBA00004123"/>
    </source>
</evidence>
<evidence type="ECO:0000256" key="6">
    <source>
        <dbReference type="ARBA" id="ARBA00023125"/>
    </source>
</evidence>
<dbReference type="GeneID" id="63790781"/>
<dbReference type="CDD" id="cd12148">
    <property type="entry name" value="fungal_TF_MHR"/>
    <property type="match status" value="1"/>
</dbReference>
<dbReference type="InterPro" id="IPR052202">
    <property type="entry name" value="Yeast_MetPath_Reg"/>
</dbReference>
<dbReference type="EMBL" id="MIKG01000002">
    <property type="protein sequence ID" value="RAO65552.1"/>
    <property type="molecule type" value="Genomic_DNA"/>
</dbReference>
<evidence type="ECO:0000313" key="12">
    <source>
        <dbReference type="EMBL" id="RAO65552.1"/>
    </source>
</evidence>
<keyword evidence="3" id="KW-0862">Zinc</keyword>
<dbReference type="PRINTS" id="PR00099">
    <property type="entry name" value="CPSGATASE"/>
</dbReference>
<accession>A0A364KPS0</accession>
<evidence type="ECO:0000256" key="5">
    <source>
        <dbReference type="ARBA" id="ARBA00023015"/>
    </source>
</evidence>
<dbReference type="Pfam" id="PF04082">
    <property type="entry name" value="Fungal_trans"/>
    <property type="match status" value="1"/>
</dbReference>
<keyword evidence="2" id="KW-0479">Metal-binding</keyword>
<dbReference type="Proteomes" id="UP000249363">
    <property type="component" value="Unassembled WGS sequence"/>
</dbReference>
<evidence type="ECO:0000256" key="9">
    <source>
        <dbReference type="SAM" id="Coils"/>
    </source>
</evidence>
<dbReference type="PANTHER" id="PTHR47782">
    <property type="entry name" value="ZN(II)2CYS6 TRANSCRIPTION FACTOR (EUROFUNG)-RELATED"/>
    <property type="match status" value="1"/>
</dbReference>
<dbReference type="InterPro" id="IPR007219">
    <property type="entry name" value="XnlR_reg_dom"/>
</dbReference>
<name>A0A364KPS0_TALAM</name>
<evidence type="ECO:0000256" key="2">
    <source>
        <dbReference type="ARBA" id="ARBA00022723"/>
    </source>
</evidence>
<keyword evidence="4" id="KW-0315">Glutamine amidotransferase</keyword>